<name>A0A4U0UKU7_9PEZI</name>
<gene>
    <name evidence="2" type="ORF">B0A54_13282</name>
</gene>
<feature type="region of interest" description="Disordered" evidence="1">
    <location>
        <begin position="16"/>
        <end position="65"/>
    </location>
</feature>
<dbReference type="Gene3D" id="3.30.710.10">
    <property type="entry name" value="Potassium Channel Kv1.1, Chain A"/>
    <property type="match status" value="1"/>
</dbReference>
<evidence type="ECO:0000256" key="1">
    <source>
        <dbReference type="SAM" id="MobiDB-lite"/>
    </source>
</evidence>
<dbReference type="OrthoDB" id="194443at2759"/>
<evidence type="ECO:0008006" key="4">
    <source>
        <dbReference type="Google" id="ProtNLM"/>
    </source>
</evidence>
<dbReference type="EMBL" id="NAJP01000061">
    <property type="protein sequence ID" value="TKA36348.1"/>
    <property type="molecule type" value="Genomic_DNA"/>
</dbReference>
<organism evidence="2 3">
    <name type="scientific">Friedmanniomyces endolithicus</name>
    <dbReference type="NCBI Taxonomy" id="329885"/>
    <lineage>
        <taxon>Eukaryota</taxon>
        <taxon>Fungi</taxon>
        <taxon>Dikarya</taxon>
        <taxon>Ascomycota</taxon>
        <taxon>Pezizomycotina</taxon>
        <taxon>Dothideomycetes</taxon>
        <taxon>Dothideomycetidae</taxon>
        <taxon>Mycosphaerellales</taxon>
        <taxon>Teratosphaeriaceae</taxon>
        <taxon>Friedmanniomyces</taxon>
    </lineage>
</organism>
<dbReference type="AlphaFoldDB" id="A0A4U0UKU7"/>
<dbReference type="Proteomes" id="UP000310066">
    <property type="component" value="Unassembled WGS sequence"/>
</dbReference>
<accession>A0A4U0UKU7</accession>
<evidence type="ECO:0000313" key="2">
    <source>
        <dbReference type="EMBL" id="TKA36348.1"/>
    </source>
</evidence>
<sequence>MALNVPVVRTNTIKRAGSSSSLGHSAIEHENDLAPVTPRSRRNSDSSVNTGAAAPIAPGLIKPSTQHRTDTTTLYAGKDHKAVTLETKVLMAKSPYFKKILSETPEPQAEQTTFEDADETALAMFAAWVHGKQLHGPNDFHSTGHYLGLYVLALKFECEELANHVIDLIRAYYAAGDMTAPPYRLQYMYTFAPTPNPLRKFLVATAAWRTLYGGEAVGGLSDAMKEVVGGDKVLAVDFMQELVVLGRDSGKDPRKGSKCAWHLHEVTRKCVEDGAEPWEE</sequence>
<reference evidence="2 3" key="1">
    <citation type="submission" date="2017-03" db="EMBL/GenBank/DDBJ databases">
        <title>Genomes of endolithic fungi from Antarctica.</title>
        <authorList>
            <person name="Coleine C."/>
            <person name="Masonjones S."/>
            <person name="Stajich J.E."/>
        </authorList>
    </citation>
    <scope>NUCLEOTIDE SEQUENCE [LARGE SCALE GENOMIC DNA]</scope>
    <source>
        <strain evidence="2 3">CCFEE 5311</strain>
    </source>
</reference>
<dbReference type="InterPro" id="IPR011333">
    <property type="entry name" value="SKP1/BTB/POZ_sf"/>
</dbReference>
<proteinExistence type="predicted"/>
<protein>
    <recommendedName>
        <fullName evidence="4">BTB domain-containing protein</fullName>
    </recommendedName>
</protein>
<evidence type="ECO:0000313" key="3">
    <source>
        <dbReference type="Proteomes" id="UP000310066"/>
    </source>
</evidence>
<comment type="caution">
    <text evidence="2">The sequence shown here is derived from an EMBL/GenBank/DDBJ whole genome shotgun (WGS) entry which is preliminary data.</text>
</comment>